<proteinExistence type="predicted"/>
<keyword evidence="2" id="KW-1185">Reference proteome</keyword>
<organism evidence="1 2">
    <name type="scientific">Citrus sinensis</name>
    <name type="common">Sweet orange</name>
    <name type="synonym">Citrus aurantium var. sinensis</name>
    <dbReference type="NCBI Taxonomy" id="2711"/>
    <lineage>
        <taxon>Eukaryota</taxon>
        <taxon>Viridiplantae</taxon>
        <taxon>Streptophyta</taxon>
        <taxon>Embryophyta</taxon>
        <taxon>Tracheophyta</taxon>
        <taxon>Spermatophyta</taxon>
        <taxon>Magnoliopsida</taxon>
        <taxon>eudicotyledons</taxon>
        <taxon>Gunneridae</taxon>
        <taxon>Pentapetalae</taxon>
        <taxon>rosids</taxon>
        <taxon>malvids</taxon>
        <taxon>Sapindales</taxon>
        <taxon>Rutaceae</taxon>
        <taxon>Aurantioideae</taxon>
        <taxon>Citrus</taxon>
    </lineage>
</organism>
<sequence length="667" mass="71642">MDERQAYAACDGNWTDGVRVVSGESSDNVQQLAMPMGIGLDGDALHGLHLVFVSIDCGASGSYTDENSIAWIGDDDLIQNGESKVVQSGNALSDDHVMSTLRVFSTRKKNCYTILASKGGQVLVRASFNYGNYDKKSSPPSFDLHFDGNLWATVKTSSEGLVYYEAIYVVKGDSISVCVAQTNPNQLPFISAIEVRSLGSHMYSHVDAAYALFLRSRTAYGANGTIRYSDDGYDRIWNPAVIGSGLNMVTSDALFIDVNVEDEPPQAVMQNAITASTASQSIALGTNFPTEKVPIYITMYFSEVTELDSTQKRAFQFRINNKPDSDTIVPPYGKVTELYVSNMTASSNTSFSLVPTADSTLPPLINAMEVFTVSDQLADGTNTKDVEGLAAFQNQFGTLQDWGGDPCLPSPYSWDWINCSADATPRVTALYLSSFDLSGPLPDFSSMDALETIDLHNNSFNGAIPDFLGNLPSLKELNLADNKFSGPVPSSLSKNNKLKLVVSGNPDLCVTGKSCTQTTAGDSTPVAGGRKKKSSKLPVILGTSIPGFFVFWGIVGLVAVLHHRRKSAAIAAHGSGGTPHGGATNTNMADKIGQAVMNEIKVNIQEQVTSEISDYVHQTLRMDMKESITGVLVLLYCGFFSNRSLDVQIGNVARHSVSMGQAAGPRG</sequence>
<comment type="caution">
    <text evidence="1">The sequence shown here is derived from an EMBL/GenBank/DDBJ whole genome shotgun (WGS) entry which is preliminary data.</text>
</comment>
<accession>A0ACB8IVV0</accession>
<dbReference type="EMBL" id="CM039177">
    <property type="protein sequence ID" value="KAH9701026.1"/>
    <property type="molecule type" value="Genomic_DNA"/>
</dbReference>
<gene>
    <name evidence="1" type="ORF">KPL71_024855</name>
</gene>
<evidence type="ECO:0000313" key="2">
    <source>
        <dbReference type="Proteomes" id="UP000829398"/>
    </source>
</evidence>
<evidence type="ECO:0000313" key="1">
    <source>
        <dbReference type="EMBL" id="KAH9701026.1"/>
    </source>
</evidence>
<name>A0ACB8IVV0_CITSI</name>
<reference evidence="2" key="1">
    <citation type="journal article" date="2023" name="Hortic. Res.">
        <title>A chromosome-level phased genome enabling allele-level studies in sweet orange: a case study on citrus Huanglongbing tolerance.</title>
        <authorList>
            <person name="Wu B."/>
            <person name="Yu Q."/>
            <person name="Deng Z."/>
            <person name="Duan Y."/>
            <person name="Luo F."/>
            <person name="Gmitter F. Jr."/>
        </authorList>
    </citation>
    <scope>NUCLEOTIDE SEQUENCE [LARGE SCALE GENOMIC DNA]</scope>
    <source>
        <strain evidence="2">cv. Valencia</strain>
    </source>
</reference>
<protein>
    <submittedName>
        <fullName evidence="1">LRR receptor-like serine/threonine-protein kinase</fullName>
    </submittedName>
</protein>
<dbReference type="Proteomes" id="UP000829398">
    <property type="component" value="Chromosome 8"/>
</dbReference>